<evidence type="ECO:0000313" key="3">
    <source>
        <dbReference type="Proteomes" id="UP000233556"/>
    </source>
</evidence>
<sequence>MRDAWRQLVTLALAVLVDGTCLGTQTTVSSPGDSWREPAVGTALESQAFTAFLFGPAFRREPGPGSAVVADLCCTLPCAEPLGTMWQGSHFPKTRLRPV</sequence>
<feature type="chain" id="PRO_5014128018" evidence="1">
    <location>
        <begin position="24"/>
        <end position="99"/>
    </location>
</feature>
<evidence type="ECO:0000256" key="1">
    <source>
        <dbReference type="SAM" id="SignalP"/>
    </source>
</evidence>
<name>A0A2I0TZT9_LIMLA</name>
<accession>A0A2I0TZT9</accession>
<protein>
    <submittedName>
        <fullName evidence="2">Uncharacterized protein</fullName>
    </submittedName>
</protein>
<dbReference type="AlphaFoldDB" id="A0A2I0TZT9"/>
<evidence type="ECO:0000313" key="2">
    <source>
        <dbReference type="EMBL" id="PKU39279.1"/>
    </source>
</evidence>
<proteinExistence type="predicted"/>
<organism evidence="2 3">
    <name type="scientific">Limosa lapponica baueri</name>
    <dbReference type="NCBI Taxonomy" id="1758121"/>
    <lineage>
        <taxon>Eukaryota</taxon>
        <taxon>Metazoa</taxon>
        <taxon>Chordata</taxon>
        <taxon>Craniata</taxon>
        <taxon>Vertebrata</taxon>
        <taxon>Euteleostomi</taxon>
        <taxon>Archelosauria</taxon>
        <taxon>Archosauria</taxon>
        <taxon>Dinosauria</taxon>
        <taxon>Saurischia</taxon>
        <taxon>Theropoda</taxon>
        <taxon>Coelurosauria</taxon>
        <taxon>Aves</taxon>
        <taxon>Neognathae</taxon>
        <taxon>Neoaves</taxon>
        <taxon>Charadriiformes</taxon>
        <taxon>Scolopacidae</taxon>
        <taxon>Limosa</taxon>
    </lineage>
</organism>
<reference evidence="3" key="1">
    <citation type="submission" date="2017-11" db="EMBL/GenBank/DDBJ databases">
        <authorList>
            <person name="Lima N.C."/>
            <person name="Parody-Merino A.M."/>
            <person name="Battley P.F."/>
            <person name="Fidler A.E."/>
            <person name="Prosdocimi F."/>
        </authorList>
    </citation>
    <scope>NUCLEOTIDE SEQUENCE [LARGE SCALE GENOMIC DNA]</scope>
</reference>
<feature type="signal peptide" evidence="1">
    <location>
        <begin position="1"/>
        <end position="23"/>
    </location>
</feature>
<reference evidence="3" key="2">
    <citation type="submission" date="2017-12" db="EMBL/GenBank/DDBJ databases">
        <title>Genome sequence of the Bar-tailed Godwit (Limosa lapponica baueri).</title>
        <authorList>
            <person name="Lima N.C.B."/>
            <person name="Parody-Merino A.M."/>
            <person name="Battley P.F."/>
            <person name="Fidler A.E."/>
            <person name="Prosdocimi F."/>
        </authorList>
    </citation>
    <scope>NUCLEOTIDE SEQUENCE [LARGE SCALE GENOMIC DNA]</scope>
</reference>
<gene>
    <name evidence="2" type="ORF">llap_10416</name>
</gene>
<keyword evidence="3" id="KW-1185">Reference proteome</keyword>
<dbReference type="Proteomes" id="UP000233556">
    <property type="component" value="Unassembled WGS sequence"/>
</dbReference>
<dbReference type="EMBL" id="KZ506524">
    <property type="protein sequence ID" value="PKU39279.1"/>
    <property type="molecule type" value="Genomic_DNA"/>
</dbReference>
<keyword evidence="1" id="KW-0732">Signal</keyword>